<organism evidence="2 3">
    <name type="scientific">Tegillarca granosa</name>
    <name type="common">Malaysian cockle</name>
    <name type="synonym">Anadara granosa</name>
    <dbReference type="NCBI Taxonomy" id="220873"/>
    <lineage>
        <taxon>Eukaryota</taxon>
        <taxon>Metazoa</taxon>
        <taxon>Spiralia</taxon>
        <taxon>Lophotrochozoa</taxon>
        <taxon>Mollusca</taxon>
        <taxon>Bivalvia</taxon>
        <taxon>Autobranchia</taxon>
        <taxon>Pteriomorphia</taxon>
        <taxon>Arcoida</taxon>
        <taxon>Arcoidea</taxon>
        <taxon>Arcidae</taxon>
        <taxon>Tegillarca</taxon>
    </lineage>
</organism>
<feature type="compositionally biased region" description="Polar residues" evidence="1">
    <location>
        <begin position="84"/>
        <end position="104"/>
    </location>
</feature>
<evidence type="ECO:0000256" key="1">
    <source>
        <dbReference type="SAM" id="MobiDB-lite"/>
    </source>
</evidence>
<dbReference type="EMBL" id="JARBDR010000640">
    <property type="protein sequence ID" value="KAJ8309687.1"/>
    <property type="molecule type" value="Genomic_DNA"/>
</dbReference>
<reference evidence="2 3" key="1">
    <citation type="submission" date="2022-12" db="EMBL/GenBank/DDBJ databases">
        <title>Chromosome-level genome of Tegillarca granosa.</title>
        <authorList>
            <person name="Kim J."/>
        </authorList>
    </citation>
    <scope>NUCLEOTIDE SEQUENCE [LARGE SCALE GENOMIC DNA]</scope>
    <source>
        <strain evidence="2">Teg-2019</strain>
        <tissue evidence="2">Adductor muscle</tissue>
    </source>
</reference>
<feature type="region of interest" description="Disordered" evidence="1">
    <location>
        <begin position="82"/>
        <end position="105"/>
    </location>
</feature>
<protein>
    <submittedName>
        <fullName evidence="2">Uncharacterized protein</fullName>
    </submittedName>
</protein>
<comment type="caution">
    <text evidence="2">The sequence shown here is derived from an EMBL/GenBank/DDBJ whole genome shotgun (WGS) entry which is preliminary data.</text>
</comment>
<proteinExistence type="predicted"/>
<keyword evidence="3" id="KW-1185">Reference proteome</keyword>
<evidence type="ECO:0000313" key="2">
    <source>
        <dbReference type="EMBL" id="KAJ8309687.1"/>
    </source>
</evidence>
<evidence type="ECO:0000313" key="3">
    <source>
        <dbReference type="Proteomes" id="UP001217089"/>
    </source>
</evidence>
<dbReference type="Proteomes" id="UP001217089">
    <property type="component" value="Unassembled WGS sequence"/>
</dbReference>
<name>A0ABQ9F1E1_TEGGR</name>
<sequence>MAAACTQPLVVPMHYDPSFKDWSFNTFSHFLFLVDVRLHEPLLPREVTPADIEIDMMSFCSQLDILCKKEILMQPDGKIEHGKVSSSFTNKGSNTSSQKQSMNSIGCPLLDPYKKSVEENFKAVKATLNNDVDGHKQLTDDQREWLVII</sequence>
<gene>
    <name evidence="2" type="ORF">KUTeg_011552</name>
</gene>
<accession>A0ABQ9F1E1</accession>